<dbReference type="OrthoDB" id="21380at2759"/>
<dbReference type="RefSeq" id="XP_042561127.1">
    <property type="nucleotide sequence ID" value="XM_042705193.1"/>
</dbReference>
<accession>A0A8M1KFQ0</accession>
<gene>
    <name evidence="3 4" type="primary">LOC122130476</name>
</gene>
<dbReference type="PANTHER" id="PTHR15375:SF24">
    <property type="entry name" value="PROTEIN DBF4 HOMOLOG B"/>
    <property type="match status" value="1"/>
</dbReference>
<proteinExistence type="predicted"/>
<dbReference type="PANTHER" id="PTHR15375">
    <property type="entry name" value="ACTIVATOR OF S-PHASE KINASE-RELATED"/>
    <property type="match status" value="1"/>
</dbReference>
<evidence type="ECO:0000313" key="2">
    <source>
        <dbReference type="Proteomes" id="UP000515152"/>
    </source>
</evidence>
<organism evidence="2 4">
    <name type="scientific">Clupea harengus</name>
    <name type="common">Atlantic herring</name>
    <dbReference type="NCBI Taxonomy" id="7950"/>
    <lineage>
        <taxon>Eukaryota</taxon>
        <taxon>Metazoa</taxon>
        <taxon>Chordata</taxon>
        <taxon>Craniata</taxon>
        <taxon>Vertebrata</taxon>
        <taxon>Euteleostomi</taxon>
        <taxon>Actinopterygii</taxon>
        <taxon>Neopterygii</taxon>
        <taxon>Teleostei</taxon>
        <taxon>Clupei</taxon>
        <taxon>Clupeiformes</taxon>
        <taxon>Clupeoidei</taxon>
        <taxon>Clupeidae</taxon>
        <taxon>Clupea</taxon>
    </lineage>
</organism>
<evidence type="ECO:0000313" key="4">
    <source>
        <dbReference type="RefSeq" id="XP_042561128.1"/>
    </source>
</evidence>
<dbReference type="GO" id="GO:1901987">
    <property type="term" value="P:regulation of cell cycle phase transition"/>
    <property type="evidence" value="ECO:0007669"/>
    <property type="project" value="TreeGrafter"/>
</dbReference>
<reference evidence="3 4" key="1">
    <citation type="submission" date="2025-04" db="UniProtKB">
        <authorList>
            <consortium name="RefSeq"/>
        </authorList>
    </citation>
    <scope>IDENTIFICATION</scope>
</reference>
<sequence length="178" mass="18984">MKRSARVHELLGSLPSGARPLEGKSVYMHAVKRRHSAVLTDLITQLGGSVEAFLNRDVWCLVTGRREGQKDPPPLSSMGGANPPPVSSMGGAKPSMGGAKSVTKEDGSLTPTQRRHPASPNLVAPLCGSRGRALLEKAMHNNERCHSNDVLSSARSWGVRILHVDGILPVQSTLGRSE</sequence>
<evidence type="ECO:0000256" key="1">
    <source>
        <dbReference type="SAM" id="MobiDB-lite"/>
    </source>
</evidence>
<dbReference type="InterPro" id="IPR051590">
    <property type="entry name" value="Replication_Regulatory_Kinase"/>
</dbReference>
<dbReference type="GO" id="GO:0010571">
    <property type="term" value="P:positive regulation of nuclear cell cycle DNA replication"/>
    <property type="evidence" value="ECO:0007669"/>
    <property type="project" value="TreeGrafter"/>
</dbReference>
<feature type="region of interest" description="Disordered" evidence="1">
    <location>
        <begin position="66"/>
        <end position="123"/>
    </location>
</feature>
<dbReference type="Proteomes" id="UP000515152">
    <property type="component" value="Unplaced"/>
</dbReference>
<dbReference type="GeneID" id="122130476"/>
<name>A0A8M1KFQ0_CLUHA</name>
<dbReference type="AlphaFoldDB" id="A0A8M1KFQ0"/>
<evidence type="ECO:0000313" key="3">
    <source>
        <dbReference type="RefSeq" id="XP_042561127.1"/>
    </source>
</evidence>
<dbReference type="GO" id="GO:0043539">
    <property type="term" value="F:protein serine/threonine kinase activator activity"/>
    <property type="evidence" value="ECO:0007669"/>
    <property type="project" value="TreeGrafter"/>
</dbReference>
<dbReference type="GO" id="GO:0031431">
    <property type="term" value="C:Dbf4-dependent protein kinase complex"/>
    <property type="evidence" value="ECO:0007669"/>
    <property type="project" value="TreeGrafter"/>
</dbReference>
<keyword evidence="2" id="KW-1185">Reference proteome</keyword>
<protein>
    <submittedName>
        <fullName evidence="3 4">Protein DBF4 homolog B-like</fullName>
    </submittedName>
</protein>
<dbReference type="KEGG" id="char:122130476"/>
<dbReference type="RefSeq" id="XP_042561128.1">
    <property type="nucleotide sequence ID" value="XM_042705194.1"/>
</dbReference>